<evidence type="ECO:0000313" key="1">
    <source>
        <dbReference type="EMBL" id="MPM61526.1"/>
    </source>
</evidence>
<reference evidence="1" key="1">
    <citation type="submission" date="2019-08" db="EMBL/GenBank/DDBJ databases">
        <authorList>
            <person name="Kucharzyk K."/>
            <person name="Murdoch R.W."/>
            <person name="Higgins S."/>
            <person name="Loffler F."/>
        </authorList>
    </citation>
    <scope>NUCLEOTIDE SEQUENCE</scope>
</reference>
<dbReference type="AlphaFoldDB" id="A0A645B8Z3"/>
<comment type="caution">
    <text evidence="1">The sequence shown here is derived from an EMBL/GenBank/DDBJ whole genome shotgun (WGS) entry which is preliminary data.</text>
</comment>
<gene>
    <name evidence="1" type="ORF">SDC9_108386</name>
</gene>
<sequence length="132" mass="15232">MEVASREFFLAQFFDFSGGTRLFPQDLKLLLSAVDPDDPVGFGKRRRFLDPLQQYFVFCHLHIVFSFANVLTDYVITQNSDSLYLHFHGVAGEHRTHTGRRAGRYHVSGLQSHGSGDKFHKFRDFRHKQGTV</sequence>
<dbReference type="EMBL" id="VSSQ01018391">
    <property type="protein sequence ID" value="MPM61526.1"/>
    <property type="molecule type" value="Genomic_DNA"/>
</dbReference>
<organism evidence="1">
    <name type="scientific">bioreactor metagenome</name>
    <dbReference type="NCBI Taxonomy" id="1076179"/>
    <lineage>
        <taxon>unclassified sequences</taxon>
        <taxon>metagenomes</taxon>
        <taxon>ecological metagenomes</taxon>
    </lineage>
</organism>
<name>A0A645B8Z3_9ZZZZ</name>
<protein>
    <submittedName>
        <fullName evidence="1">Uncharacterized protein</fullName>
    </submittedName>
</protein>
<accession>A0A645B8Z3</accession>
<proteinExistence type="predicted"/>